<evidence type="ECO:0000313" key="4">
    <source>
        <dbReference type="Proteomes" id="UP000759537"/>
    </source>
</evidence>
<sequence length="182" mass="18730">MSHRNDTTYDRSLLSSIPKPTRAEKQEGYNIDLLDEGRDRAATTAQEVQTGATDGYSPGAIGLARKEGQLENGDHVAKKAPWYRTRWGMITIVIIIILIIGGAVGGAVGGTHHSNSHSGSNGGDNTGRPNTTSTTIGGSQNAGTQISALAPSSSLTTTGPTPTPAPTNSLAGSPNLNATAHT</sequence>
<name>A0A9P5N5Z0_9AGAM</name>
<keyword evidence="2" id="KW-0812">Transmembrane</keyword>
<reference evidence="3" key="1">
    <citation type="submission" date="2019-10" db="EMBL/GenBank/DDBJ databases">
        <authorList>
            <consortium name="DOE Joint Genome Institute"/>
            <person name="Kuo A."/>
            <person name="Miyauchi S."/>
            <person name="Kiss E."/>
            <person name="Drula E."/>
            <person name="Kohler A."/>
            <person name="Sanchez-Garcia M."/>
            <person name="Andreopoulos B."/>
            <person name="Barry K.W."/>
            <person name="Bonito G."/>
            <person name="Buee M."/>
            <person name="Carver A."/>
            <person name="Chen C."/>
            <person name="Cichocki N."/>
            <person name="Clum A."/>
            <person name="Culley D."/>
            <person name="Crous P.W."/>
            <person name="Fauchery L."/>
            <person name="Girlanda M."/>
            <person name="Hayes R."/>
            <person name="Keri Z."/>
            <person name="LaButti K."/>
            <person name="Lipzen A."/>
            <person name="Lombard V."/>
            <person name="Magnuson J."/>
            <person name="Maillard F."/>
            <person name="Morin E."/>
            <person name="Murat C."/>
            <person name="Nolan M."/>
            <person name="Ohm R."/>
            <person name="Pangilinan J."/>
            <person name="Pereira M."/>
            <person name="Perotto S."/>
            <person name="Peter M."/>
            <person name="Riley R."/>
            <person name="Sitrit Y."/>
            <person name="Stielow B."/>
            <person name="Szollosi G."/>
            <person name="Zifcakova L."/>
            <person name="Stursova M."/>
            <person name="Spatafora J.W."/>
            <person name="Tedersoo L."/>
            <person name="Vaario L.-M."/>
            <person name="Yamada A."/>
            <person name="Yan M."/>
            <person name="Wang P."/>
            <person name="Xu J."/>
            <person name="Bruns T."/>
            <person name="Baldrian P."/>
            <person name="Vilgalys R."/>
            <person name="Henrissat B."/>
            <person name="Grigoriev I.V."/>
            <person name="Hibbett D."/>
            <person name="Nagy L.G."/>
            <person name="Martin F.M."/>
        </authorList>
    </citation>
    <scope>NUCLEOTIDE SEQUENCE</scope>
    <source>
        <strain evidence="3">Prilba</strain>
    </source>
</reference>
<accession>A0A9P5N5Z0</accession>
<keyword evidence="4" id="KW-1185">Reference proteome</keyword>
<keyword evidence="2" id="KW-0472">Membrane</keyword>
<feature type="transmembrane region" description="Helical" evidence="2">
    <location>
        <begin position="87"/>
        <end position="108"/>
    </location>
</feature>
<dbReference type="OrthoDB" id="3268868at2759"/>
<feature type="region of interest" description="Disordered" evidence="1">
    <location>
        <begin position="111"/>
        <end position="182"/>
    </location>
</feature>
<evidence type="ECO:0000256" key="1">
    <source>
        <dbReference type="SAM" id="MobiDB-lite"/>
    </source>
</evidence>
<dbReference type="EMBL" id="WHVB01000001">
    <property type="protein sequence ID" value="KAF8487172.1"/>
    <property type="molecule type" value="Genomic_DNA"/>
</dbReference>
<organism evidence="3 4">
    <name type="scientific">Russula ochroleuca</name>
    <dbReference type="NCBI Taxonomy" id="152965"/>
    <lineage>
        <taxon>Eukaryota</taxon>
        <taxon>Fungi</taxon>
        <taxon>Dikarya</taxon>
        <taxon>Basidiomycota</taxon>
        <taxon>Agaricomycotina</taxon>
        <taxon>Agaricomycetes</taxon>
        <taxon>Russulales</taxon>
        <taxon>Russulaceae</taxon>
        <taxon>Russula</taxon>
    </lineage>
</organism>
<evidence type="ECO:0000313" key="3">
    <source>
        <dbReference type="EMBL" id="KAF8487172.1"/>
    </source>
</evidence>
<proteinExistence type="predicted"/>
<dbReference type="AlphaFoldDB" id="A0A9P5N5Z0"/>
<gene>
    <name evidence="3" type="ORF">DFH94DRAFT_687643</name>
</gene>
<feature type="compositionally biased region" description="Low complexity" evidence="1">
    <location>
        <begin position="147"/>
        <end position="160"/>
    </location>
</feature>
<dbReference type="Proteomes" id="UP000759537">
    <property type="component" value="Unassembled WGS sequence"/>
</dbReference>
<feature type="compositionally biased region" description="Polar residues" evidence="1">
    <location>
        <begin position="128"/>
        <end position="146"/>
    </location>
</feature>
<protein>
    <submittedName>
        <fullName evidence="3">Uncharacterized protein</fullName>
    </submittedName>
</protein>
<feature type="compositionally biased region" description="Polar residues" evidence="1">
    <location>
        <begin position="170"/>
        <end position="182"/>
    </location>
</feature>
<keyword evidence="2" id="KW-1133">Transmembrane helix</keyword>
<comment type="caution">
    <text evidence="3">The sequence shown here is derived from an EMBL/GenBank/DDBJ whole genome shotgun (WGS) entry which is preliminary data.</text>
</comment>
<reference evidence="3" key="2">
    <citation type="journal article" date="2020" name="Nat. Commun.">
        <title>Large-scale genome sequencing of mycorrhizal fungi provides insights into the early evolution of symbiotic traits.</title>
        <authorList>
            <person name="Miyauchi S."/>
            <person name="Kiss E."/>
            <person name="Kuo A."/>
            <person name="Drula E."/>
            <person name="Kohler A."/>
            <person name="Sanchez-Garcia M."/>
            <person name="Morin E."/>
            <person name="Andreopoulos B."/>
            <person name="Barry K.W."/>
            <person name="Bonito G."/>
            <person name="Buee M."/>
            <person name="Carver A."/>
            <person name="Chen C."/>
            <person name="Cichocki N."/>
            <person name="Clum A."/>
            <person name="Culley D."/>
            <person name="Crous P.W."/>
            <person name="Fauchery L."/>
            <person name="Girlanda M."/>
            <person name="Hayes R.D."/>
            <person name="Keri Z."/>
            <person name="LaButti K."/>
            <person name="Lipzen A."/>
            <person name="Lombard V."/>
            <person name="Magnuson J."/>
            <person name="Maillard F."/>
            <person name="Murat C."/>
            <person name="Nolan M."/>
            <person name="Ohm R.A."/>
            <person name="Pangilinan J."/>
            <person name="Pereira M.F."/>
            <person name="Perotto S."/>
            <person name="Peter M."/>
            <person name="Pfister S."/>
            <person name="Riley R."/>
            <person name="Sitrit Y."/>
            <person name="Stielow J.B."/>
            <person name="Szollosi G."/>
            <person name="Zifcakova L."/>
            <person name="Stursova M."/>
            <person name="Spatafora J.W."/>
            <person name="Tedersoo L."/>
            <person name="Vaario L.M."/>
            <person name="Yamada A."/>
            <person name="Yan M."/>
            <person name="Wang P."/>
            <person name="Xu J."/>
            <person name="Bruns T."/>
            <person name="Baldrian P."/>
            <person name="Vilgalys R."/>
            <person name="Dunand C."/>
            <person name="Henrissat B."/>
            <person name="Grigoriev I.V."/>
            <person name="Hibbett D."/>
            <person name="Nagy L.G."/>
            <person name="Martin F.M."/>
        </authorList>
    </citation>
    <scope>NUCLEOTIDE SEQUENCE</scope>
    <source>
        <strain evidence="3">Prilba</strain>
    </source>
</reference>
<evidence type="ECO:0000256" key="2">
    <source>
        <dbReference type="SAM" id="Phobius"/>
    </source>
</evidence>